<dbReference type="OrthoDB" id="1731983at2759"/>
<protein>
    <recommendedName>
        <fullName evidence="1">PRISE-like Rossmann-fold domain-containing protein</fullName>
    </recommendedName>
</protein>
<dbReference type="CDD" id="cd08948">
    <property type="entry name" value="5beta-POR_like_SDR_a"/>
    <property type="match status" value="1"/>
</dbReference>
<comment type="caution">
    <text evidence="2">The sequence shown here is derived from an EMBL/GenBank/DDBJ whole genome shotgun (WGS) entry which is preliminary data.</text>
</comment>
<proteinExistence type="predicted"/>
<organism evidence="2 3">
    <name type="scientific">Monosporascus ibericus</name>
    <dbReference type="NCBI Taxonomy" id="155417"/>
    <lineage>
        <taxon>Eukaryota</taxon>
        <taxon>Fungi</taxon>
        <taxon>Dikarya</taxon>
        <taxon>Ascomycota</taxon>
        <taxon>Pezizomycotina</taxon>
        <taxon>Sordariomycetes</taxon>
        <taxon>Xylariomycetidae</taxon>
        <taxon>Xylariales</taxon>
        <taxon>Xylariales incertae sedis</taxon>
        <taxon>Monosporascus</taxon>
    </lineage>
</organism>
<dbReference type="InterPro" id="IPR055222">
    <property type="entry name" value="PRISE-like_Rossmann-fold"/>
</dbReference>
<dbReference type="STRING" id="155417.A0A4Q4TTV4"/>
<dbReference type="InterPro" id="IPR036291">
    <property type="entry name" value="NAD(P)-bd_dom_sf"/>
</dbReference>
<gene>
    <name evidence="2" type="ORF">DL764_000976</name>
</gene>
<evidence type="ECO:0000313" key="3">
    <source>
        <dbReference type="Proteomes" id="UP000293360"/>
    </source>
</evidence>
<evidence type="ECO:0000313" key="2">
    <source>
        <dbReference type="EMBL" id="RYP09934.1"/>
    </source>
</evidence>
<dbReference type="SUPFAM" id="SSF51735">
    <property type="entry name" value="NAD(P)-binding Rossmann-fold domains"/>
    <property type="match status" value="1"/>
</dbReference>
<dbReference type="Gene3D" id="3.40.50.720">
    <property type="entry name" value="NAD(P)-binding Rossmann-like Domain"/>
    <property type="match status" value="1"/>
</dbReference>
<name>A0A4Q4TTV4_9PEZI</name>
<reference evidence="2 3" key="1">
    <citation type="submission" date="2018-06" db="EMBL/GenBank/DDBJ databases">
        <title>Complete Genomes of Monosporascus.</title>
        <authorList>
            <person name="Robinson A.J."/>
            <person name="Natvig D.O."/>
        </authorList>
    </citation>
    <scope>NUCLEOTIDE SEQUENCE [LARGE SCALE GENOMIC DNA]</scope>
    <source>
        <strain evidence="2 3">CBS 110550</strain>
    </source>
</reference>
<dbReference type="PANTHER" id="PTHR32487">
    <property type="entry name" value="3-OXO-DELTA(4,5)-STEROID 5-BETA-REDUCTASE"/>
    <property type="match status" value="1"/>
</dbReference>
<feature type="domain" description="PRISE-like Rossmann-fold" evidence="1">
    <location>
        <begin position="5"/>
        <end position="275"/>
    </location>
</feature>
<keyword evidence="3" id="KW-1185">Reference proteome</keyword>
<dbReference type="PANTHER" id="PTHR32487:SF0">
    <property type="entry name" value="3-OXO-DELTA(4,5)-STEROID 5-BETA-REDUCTASE"/>
    <property type="match status" value="1"/>
</dbReference>
<dbReference type="Proteomes" id="UP000293360">
    <property type="component" value="Unassembled WGS sequence"/>
</dbReference>
<accession>A0A4Q4TTV4</accession>
<dbReference type="EMBL" id="QJNU01000027">
    <property type="protein sequence ID" value="RYP09934.1"/>
    <property type="molecule type" value="Genomic_DNA"/>
</dbReference>
<evidence type="ECO:0000259" key="1">
    <source>
        <dbReference type="Pfam" id="PF22917"/>
    </source>
</evidence>
<dbReference type="Pfam" id="PF22917">
    <property type="entry name" value="PRISE"/>
    <property type="match status" value="1"/>
</dbReference>
<sequence>MSTAIVTGATGITGTAVVGALTNSPDFTEVYTLSRSQKSTPHPKVKHATLDLQTSADEMSQSLSHIPPVTHIFFCAYLADPDEAEAARINGSMLSNFLEALIKSGQTKELRRIILTCGLKQFGVHLGQPKNPMREDDDPSLFWLEQEDRPPNFYYTQQRILEKAAKDAGNKWTWTVTYPQDVIGFAKANFMNLATSIGLYAAVSKELEGSKLIFPGNKINYLAFNCWTSAKIHAEFCLWASNSSNAANQRFIVINGDTQSWQDLWPRLAARFGCTVPEHMFPSDDGSGKEAYPGFESNSMKLHPRPPVSEVDAKLGLKGEFKQSEVNCQIDLQKWAKRPDVVKAWERLRDRYGLDQTAWDSATWDFLSFLLGRNYSNVASMSKARKMGWHGYADTWDEFQRTFKELEEAKMLPPVADLKGSHS</sequence>
<dbReference type="AlphaFoldDB" id="A0A4Q4TTV4"/>